<name>A0ABQ6JW37_9MICO</name>
<dbReference type="SMART" id="SM00422">
    <property type="entry name" value="HTH_MERR"/>
    <property type="match status" value="1"/>
</dbReference>
<evidence type="ECO:0000256" key="1">
    <source>
        <dbReference type="ARBA" id="ARBA00023125"/>
    </source>
</evidence>
<feature type="region of interest" description="Disordered" evidence="2">
    <location>
        <begin position="241"/>
        <end position="260"/>
    </location>
</feature>
<proteinExistence type="predicted"/>
<dbReference type="PANTHER" id="PTHR30204">
    <property type="entry name" value="REDOX-CYCLING DRUG-SENSING TRANSCRIPTIONAL ACTIVATOR SOXR"/>
    <property type="match status" value="1"/>
</dbReference>
<dbReference type="InterPro" id="IPR009061">
    <property type="entry name" value="DNA-bd_dom_put_sf"/>
</dbReference>
<gene>
    <name evidence="4" type="ORF">GCM10025869_29820</name>
</gene>
<feature type="compositionally biased region" description="Low complexity" evidence="2">
    <location>
        <begin position="243"/>
        <end position="260"/>
    </location>
</feature>
<evidence type="ECO:0000313" key="4">
    <source>
        <dbReference type="EMBL" id="GMA92453.1"/>
    </source>
</evidence>
<sequence length="260" mass="28236">MSWSTRALAALAGTTVNTIRHYHRLGLLDQPQRRTNGYKEYEVRHLVRLLRIRRLVELGMPLATVSKVSAGADGTTEALRNLDADLTARIAQLTRARADIAELLHDNAPADAPAGFASVAAHLSEPDSALIHLSARLYDASALRDLRRMVEADAEADALGTELAELPPDADENARRRLAERLSPTLARNLIEYPWLVDPAAHLAGGVGMTRRTFVEAMVEFYTPAQLDVLARAAVLAQDIAHTTPRPGGPPSETTETSST</sequence>
<accession>A0ABQ6JW37</accession>
<dbReference type="CDD" id="cd00592">
    <property type="entry name" value="HTH_MerR-like"/>
    <property type="match status" value="1"/>
</dbReference>
<dbReference type="InterPro" id="IPR047057">
    <property type="entry name" value="MerR_fam"/>
</dbReference>
<feature type="domain" description="HTH merR-type" evidence="3">
    <location>
        <begin position="1"/>
        <end position="71"/>
    </location>
</feature>
<comment type="caution">
    <text evidence="4">The sequence shown here is derived from an EMBL/GenBank/DDBJ whole genome shotgun (WGS) entry which is preliminary data.</text>
</comment>
<evidence type="ECO:0000313" key="5">
    <source>
        <dbReference type="Proteomes" id="UP001157069"/>
    </source>
</evidence>
<organism evidence="4 5">
    <name type="scientific">Homoserinibacter gongjuensis</name>
    <dbReference type="NCBI Taxonomy" id="1162968"/>
    <lineage>
        <taxon>Bacteria</taxon>
        <taxon>Bacillati</taxon>
        <taxon>Actinomycetota</taxon>
        <taxon>Actinomycetes</taxon>
        <taxon>Micrococcales</taxon>
        <taxon>Microbacteriaceae</taxon>
        <taxon>Homoserinibacter</taxon>
    </lineage>
</organism>
<dbReference type="Pfam" id="PF13411">
    <property type="entry name" value="MerR_1"/>
    <property type="match status" value="1"/>
</dbReference>
<dbReference type="SUPFAM" id="SSF46955">
    <property type="entry name" value="Putative DNA-binding domain"/>
    <property type="match status" value="1"/>
</dbReference>
<dbReference type="EMBL" id="BSVA01000001">
    <property type="protein sequence ID" value="GMA92453.1"/>
    <property type="molecule type" value="Genomic_DNA"/>
</dbReference>
<dbReference type="RefSeq" id="WP_284301204.1">
    <property type="nucleotide sequence ID" value="NZ_BSVA01000001.1"/>
</dbReference>
<evidence type="ECO:0000256" key="2">
    <source>
        <dbReference type="SAM" id="MobiDB-lite"/>
    </source>
</evidence>
<evidence type="ECO:0000259" key="3">
    <source>
        <dbReference type="PROSITE" id="PS50937"/>
    </source>
</evidence>
<dbReference type="PANTHER" id="PTHR30204:SF93">
    <property type="entry name" value="HTH MERR-TYPE DOMAIN-CONTAINING PROTEIN"/>
    <property type="match status" value="1"/>
</dbReference>
<dbReference type="InterPro" id="IPR000551">
    <property type="entry name" value="MerR-type_HTH_dom"/>
</dbReference>
<keyword evidence="1" id="KW-0238">DNA-binding</keyword>
<dbReference type="Gene3D" id="1.10.1660.10">
    <property type="match status" value="1"/>
</dbReference>
<protein>
    <submittedName>
        <fullName evidence="4">Transcriptional regulator, MerR family protein</fullName>
    </submittedName>
</protein>
<dbReference type="Proteomes" id="UP001157069">
    <property type="component" value="Unassembled WGS sequence"/>
</dbReference>
<dbReference type="PROSITE" id="PS50937">
    <property type="entry name" value="HTH_MERR_2"/>
    <property type="match status" value="1"/>
</dbReference>
<keyword evidence="5" id="KW-1185">Reference proteome</keyword>
<reference evidence="5" key="1">
    <citation type="journal article" date="2019" name="Int. J. Syst. Evol. Microbiol.">
        <title>The Global Catalogue of Microorganisms (GCM) 10K type strain sequencing project: providing services to taxonomists for standard genome sequencing and annotation.</title>
        <authorList>
            <consortium name="The Broad Institute Genomics Platform"/>
            <consortium name="The Broad Institute Genome Sequencing Center for Infectious Disease"/>
            <person name="Wu L."/>
            <person name="Ma J."/>
        </authorList>
    </citation>
    <scope>NUCLEOTIDE SEQUENCE [LARGE SCALE GENOMIC DNA]</scope>
    <source>
        <strain evidence="5">NBRC 108755</strain>
    </source>
</reference>